<keyword evidence="3 10" id="KW-0479">Metal-binding</keyword>
<evidence type="ECO:0000313" key="14">
    <source>
        <dbReference type="Proteomes" id="UP000579812"/>
    </source>
</evidence>
<protein>
    <recommendedName>
        <fullName evidence="12">Paraoxonase</fullName>
        <ecNumber evidence="12">3.1.1.2</ecNumber>
    </recommendedName>
</protein>
<dbReference type="EMBL" id="JAAMOB010000016">
    <property type="protein sequence ID" value="KAF4103227.1"/>
    <property type="molecule type" value="Genomic_DNA"/>
</dbReference>
<gene>
    <name evidence="13" type="ORF">G5714_016110</name>
</gene>
<keyword evidence="14" id="KW-1185">Reference proteome</keyword>
<evidence type="ECO:0000256" key="3">
    <source>
        <dbReference type="ARBA" id="ARBA00022723"/>
    </source>
</evidence>
<dbReference type="Gene3D" id="2.120.10.30">
    <property type="entry name" value="TolB, C-terminal domain"/>
    <property type="match status" value="1"/>
</dbReference>
<reference evidence="13 14" key="1">
    <citation type="submission" date="2020-04" db="EMBL/GenBank/DDBJ databases">
        <title>Chromosome-level genome assembly of a cyprinid fish Onychostoma macrolepis by integration of Nanopore Sequencing, Bionano and Hi-C technology.</title>
        <authorList>
            <person name="Wang D."/>
        </authorList>
    </citation>
    <scope>NUCLEOTIDE SEQUENCE [LARGE SCALE GENOMIC DNA]</scope>
    <source>
        <strain evidence="13">SWU-2019</strain>
        <tissue evidence="13">Muscle</tissue>
    </source>
</reference>
<evidence type="ECO:0000256" key="7">
    <source>
        <dbReference type="ARBA" id="ARBA00023157"/>
    </source>
</evidence>
<keyword evidence="5 12" id="KW-0378">Hydrolase</keyword>
<dbReference type="FunFam" id="2.120.10.30:FF:000023">
    <property type="entry name" value="Serum paraoxonase/arylesterase 2"/>
    <property type="match status" value="1"/>
</dbReference>
<feature type="binding site" evidence="10">
    <location>
        <position position="125"/>
    </location>
    <ligand>
        <name>Ca(2+)</name>
        <dbReference type="ChEBI" id="CHEBI:29108"/>
        <label>1</label>
        <note>catalytic</note>
    </ligand>
</feature>
<evidence type="ECO:0000256" key="9">
    <source>
        <dbReference type="PIRSR" id="PIRSR602640-1"/>
    </source>
</evidence>
<name>A0A7J6C7G2_9TELE</name>
<dbReference type="Pfam" id="PF01731">
    <property type="entry name" value="Arylesterase"/>
    <property type="match status" value="1"/>
</dbReference>
<feature type="binding site" evidence="10">
    <location>
        <position position="178"/>
    </location>
    <ligand>
        <name>Ca(2+)</name>
        <dbReference type="ChEBI" id="CHEBI:29108"/>
        <label>1</label>
        <note>catalytic</note>
    </ligand>
</feature>
<keyword evidence="4" id="KW-0732">Signal</keyword>
<dbReference type="GO" id="GO:0004064">
    <property type="term" value="F:arylesterase activity"/>
    <property type="evidence" value="ECO:0007669"/>
    <property type="project" value="UniProtKB-UniRule"/>
</dbReference>
<comment type="catalytic activity">
    <reaction evidence="1 12">
        <text>a phenyl acetate + H2O = a phenol + acetate + H(+)</text>
        <dbReference type="Rhea" id="RHEA:17309"/>
        <dbReference type="ChEBI" id="CHEBI:15377"/>
        <dbReference type="ChEBI" id="CHEBI:15378"/>
        <dbReference type="ChEBI" id="CHEBI:30089"/>
        <dbReference type="ChEBI" id="CHEBI:33853"/>
        <dbReference type="ChEBI" id="CHEBI:140310"/>
        <dbReference type="EC" id="3.1.1.2"/>
    </reaction>
</comment>
<feature type="binding site" evidence="10">
    <location>
        <position position="177"/>
    </location>
    <ligand>
        <name>Ca(2+)</name>
        <dbReference type="ChEBI" id="CHEBI:29108"/>
        <label>1</label>
        <note>catalytic</note>
    </ligand>
</feature>
<evidence type="ECO:0000256" key="1">
    <source>
        <dbReference type="ARBA" id="ARBA00000368"/>
    </source>
</evidence>
<dbReference type="EC" id="3.1.1.2" evidence="12"/>
<keyword evidence="6 10" id="KW-0106">Calcium</keyword>
<evidence type="ECO:0000256" key="10">
    <source>
        <dbReference type="PIRSR" id="PIRSR602640-2"/>
    </source>
</evidence>
<feature type="binding site" evidence="10">
    <location>
        <position position="63"/>
    </location>
    <ligand>
        <name>Ca(2+)</name>
        <dbReference type="ChEBI" id="CHEBI:29108"/>
        <label>1</label>
        <note>catalytic</note>
    </ligand>
</feature>
<comment type="cofactor">
    <cofactor evidence="10 12">
        <name>Ca(2+)</name>
        <dbReference type="ChEBI" id="CHEBI:29108"/>
    </cofactor>
    <text evidence="10 12">Binds 2 calcium ions per subunit.</text>
</comment>
<dbReference type="PANTHER" id="PTHR11799:SF12">
    <property type="entry name" value="PARAOXONASE-RELATED"/>
    <property type="match status" value="1"/>
</dbReference>
<dbReference type="SUPFAM" id="SSF63829">
    <property type="entry name" value="Calcium-dependent phosphotriesterase"/>
    <property type="match status" value="1"/>
</dbReference>
<dbReference type="InterPro" id="IPR011042">
    <property type="entry name" value="6-blade_b-propeller_TolB-like"/>
</dbReference>
<dbReference type="OrthoDB" id="423498at2759"/>
<evidence type="ECO:0000256" key="5">
    <source>
        <dbReference type="ARBA" id="ARBA00022801"/>
    </source>
</evidence>
<dbReference type="GO" id="GO:0046872">
    <property type="term" value="F:metal ion binding"/>
    <property type="evidence" value="ECO:0007669"/>
    <property type="project" value="UniProtKB-KW"/>
</dbReference>
<dbReference type="AlphaFoldDB" id="A0A7J6C7G2"/>
<dbReference type="Proteomes" id="UP000579812">
    <property type="component" value="Unassembled WGS sequence"/>
</dbReference>
<dbReference type="PRINTS" id="PR01785">
    <property type="entry name" value="PARAOXONASE"/>
</dbReference>
<keyword evidence="7 11" id="KW-1015">Disulfide bond</keyword>
<dbReference type="PANTHER" id="PTHR11799">
    <property type="entry name" value="PARAOXONASE"/>
    <property type="match status" value="1"/>
</dbReference>
<evidence type="ECO:0000313" key="13">
    <source>
        <dbReference type="EMBL" id="KAF4103227.1"/>
    </source>
</evidence>
<evidence type="ECO:0000256" key="4">
    <source>
        <dbReference type="ARBA" id="ARBA00022729"/>
    </source>
</evidence>
<organism evidence="13 14">
    <name type="scientific">Onychostoma macrolepis</name>
    <dbReference type="NCBI Taxonomy" id="369639"/>
    <lineage>
        <taxon>Eukaryota</taxon>
        <taxon>Metazoa</taxon>
        <taxon>Chordata</taxon>
        <taxon>Craniata</taxon>
        <taxon>Vertebrata</taxon>
        <taxon>Euteleostomi</taxon>
        <taxon>Actinopterygii</taxon>
        <taxon>Neopterygii</taxon>
        <taxon>Teleostei</taxon>
        <taxon>Ostariophysi</taxon>
        <taxon>Cypriniformes</taxon>
        <taxon>Cyprinidae</taxon>
        <taxon>Acrossocheilinae</taxon>
        <taxon>Onychostoma</taxon>
    </lineage>
</organism>
<feature type="disulfide bond" description="In form B" evidence="11">
    <location>
        <begin position="52"/>
        <end position="362"/>
    </location>
</feature>
<evidence type="ECO:0000256" key="8">
    <source>
        <dbReference type="ARBA" id="ARBA00023180"/>
    </source>
</evidence>
<evidence type="ECO:0000256" key="11">
    <source>
        <dbReference type="PIRSR" id="PIRSR602640-3"/>
    </source>
</evidence>
<feature type="active site" description="Proton acceptor" evidence="9">
    <location>
        <position position="123"/>
    </location>
</feature>
<evidence type="ECO:0000256" key="6">
    <source>
        <dbReference type="ARBA" id="ARBA00022837"/>
    </source>
</evidence>
<evidence type="ECO:0000256" key="2">
    <source>
        <dbReference type="ARBA" id="ARBA00008595"/>
    </source>
</evidence>
<feature type="binding site" evidence="10">
    <location>
        <position position="279"/>
    </location>
    <ligand>
        <name>Ca(2+)</name>
        <dbReference type="ChEBI" id="CHEBI:29108"/>
        <label>1</label>
        <note>catalytic</note>
    </ligand>
</feature>
<dbReference type="InterPro" id="IPR051288">
    <property type="entry name" value="Serum_paraoxonase/arylesterase"/>
</dbReference>
<accession>A0A7J6C7G2</accession>
<proteinExistence type="inferred from homology"/>
<comment type="caution">
    <text evidence="13">The sequence shown here is derived from an EMBL/GenBank/DDBJ whole genome shotgun (WGS) entry which is preliminary data.</text>
</comment>
<keyword evidence="8 12" id="KW-0325">Glycoprotein</keyword>
<feature type="binding site" evidence="10">
    <location>
        <position position="233"/>
    </location>
    <ligand>
        <name>Ca(2+)</name>
        <dbReference type="ChEBI" id="CHEBI:29108"/>
        <label>1</label>
        <note>catalytic</note>
    </ligand>
</feature>
<comment type="similarity">
    <text evidence="2 12">Belongs to the paraoxonase family.</text>
</comment>
<evidence type="ECO:0000256" key="12">
    <source>
        <dbReference type="RuleBase" id="RU368025"/>
    </source>
</evidence>
<dbReference type="InterPro" id="IPR002640">
    <property type="entry name" value="Arylesterase"/>
</dbReference>
<feature type="binding site" evidence="10">
    <location>
        <position position="278"/>
    </location>
    <ligand>
        <name>Ca(2+)</name>
        <dbReference type="ChEBI" id="CHEBI:29108"/>
        <label>1</label>
        <note>catalytic</note>
    </ligand>
</feature>
<feature type="binding site" evidence="10">
    <location>
        <position position="64"/>
    </location>
    <ligand>
        <name>Ca(2+)</name>
        <dbReference type="ChEBI" id="CHEBI:29108"/>
        <label>1</label>
        <note>catalytic</note>
    </ligand>
</feature>
<sequence length="366" mass="40633">MLFTSVSDIMGKLAVFSLAVIALAAFVGERLVALRHVLLYSRELTQNYLPNCHLIEGIEYGAEDITMLDDGLAFLSTGLKYPGLPSYSDDPGKIYTLNLLDSELKIKALNIKGDFDKDSFNPHGISLYTDNKDGAIYLFVVNHPQGKSQVEIFRFVENENALQYIKTIKHELLHNVNDIVAVGTESFYATNDHYFINEILKLVEHFLSLPWSDVVYYSPQTVQVVTGGFPSANGINISPDKRHLYVSNILKHKISVVEIQKNTVLSHVKEVDVGSLCDNIEVDRESGDLWLGCHPNGLKFLLSDPNDPPGSEVIRIENILSEKPRVTQVYSDDGSVIVGSSVATQYGGKLLIGTVYQKALICDLKL</sequence>